<comment type="caution">
    <text evidence="3">The sequence shown here is derived from an EMBL/GenBank/DDBJ whole genome shotgun (WGS) entry which is preliminary data.</text>
</comment>
<feature type="non-terminal residue" evidence="3">
    <location>
        <position position="1"/>
    </location>
</feature>
<evidence type="ECO:0000313" key="3">
    <source>
        <dbReference type="EMBL" id="KAK8743859.1"/>
    </source>
</evidence>
<protein>
    <recommendedName>
        <fullName evidence="2">STPR domain-containing protein</fullName>
    </recommendedName>
</protein>
<keyword evidence="4" id="KW-1185">Reference proteome</keyword>
<feature type="domain" description="STPR" evidence="2">
    <location>
        <begin position="481"/>
        <end position="541"/>
    </location>
</feature>
<proteinExistence type="predicted"/>
<dbReference type="InterPro" id="IPR048998">
    <property type="entry name" value="STPR"/>
</dbReference>
<feature type="compositionally biased region" description="Polar residues" evidence="1">
    <location>
        <begin position="383"/>
        <end position="392"/>
    </location>
</feature>
<name>A0AAW0XTS0_CHEQU</name>
<reference evidence="3 4" key="1">
    <citation type="journal article" date="2024" name="BMC Genomics">
        <title>Genome assembly of redclaw crayfish (Cherax quadricarinatus) provides insights into its immune adaptation and hypoxia tolerance.</title>
        <authorList>
            <person name="Liu Z."/>
            <person name="Zheng J."/>
            <person name="Li H."/>
            <person name="Fang K."/>
            <person name="Wang S."/>
            <person name="He J."/>
            <person name="Zhou D."/>
            <person name="Weng S."/>
            <person name="Chi M."/>
            <person name="Gu Z."/>
            <person name="He J."/>
            <person name="Li F."/>
            <person name="Wang M."/>
        </authorList>
    </citation>
    <scope>NUCLEOTIDE SEQUENCE [LARGE SCALE GENOMIC DNA]</scope>
    <source>
        <strain evidence="3">ZL_2023a</strain>
    </source>
</reference>
<sequence>DECVFSMKMYTGAETSKETQHITPHIAAHKSSLAPTSSATTLSSLALSGSGGSQHLAQSHLPSHKIGLCGHIPTYRVGIHASHQSVVKGLDHDGPLLLSRHGHTNLSSHFSKSIPQDLSAHSAAGAEKAVPLELTPHTSSHHKSLSHIQATVSQGMSSNPVGTHMSAHQADRGSPYFRVPDSVLNVQGPSAMLVSSVGGDGGVSSLHHNSQTTTLVHSQSNLSAQSSTANLTTMPGVSLPGVNPAIVTSVCSQSSIQPSECVMTPIMSSACGVHQANVKKEKNERLDEMKISAGQGGDGSQQTIGPQRDLVRQALQAVVTHPQHKTGNDQEVIEYNYTAGDIAELLMMNIQVNASLQAMNKNPSQPDTESEQVVDLQPAAVDETNSLQSEPSTPKRRRPRLSDEAQAERRIRIALRMREKRAGETEEQKRLRRIREAERMRRKRSSEDEVQKLKRRQEAAIRARNRRASMSPEERLIDRQKAADRMRLRRATESDEQKAIRRLKAAERMRKRRASETPEQRAVRRQNIALRMKARRRRKDEEGVNGEESQIMTRNLRARLIKNEAIGNNTVQEGSSEQIANTNTDQETHISPSQLVTPTSHILVPSSIGVGGSIALLHVDPSLSSLSLGHGTPGLSNVDMSQRTQPLPLHKSITTSQNQVHHILMAIVVF</sequence>
<evidence type="ECO:0000313" key="4">
    <source>
        <dbReference type="Proteomes" id="UP001445076"/>
    </source>
</evidence>
<feature type="region of interest" description="Disordered" evidence="1">
    <location>
        <begin position="381"/>
        <end position="407"/>
    </location>
</feature>
<feature type="compositionally biased region" description="Basic and acidic residues" evidence="1">
    <location>
        <begin position="437"/>
        <end position="461"/>
    </location>
</feature>
<feature type="region of interest" description="Disordered" evidence="1">
    <location>
        <begin position="437"/>
        <end position="473"/>
    </location>
</feature>
<dbReference type="AlphaFoldDB" id="A0AAW0XTS0"/>
<dbReference type="EMBL" id="JARKIK010000024">
    <property type="protein sequence ID" value="KAK8743859.1"/>
    <property type="molecule type" value="Genomic_DNA"/>
</dbReference>
<evidence type="ECO:0000259" key="2">
    <source>
        <dbReference type="Pfam" id="PF21107"/>
    </source>
</evidence>
<organism evidence="3 4">
    <name type="scientific">Cherax quadricarinatus</name>
    <name type="common">Australian red claw crayfish</name>
    <dbReference type="NCBI Taxonomy" id="27406"/>
    <lineage>
        <taxon>Eukaryota</taxon>
        <taxon>Metazoa</taxon>
        <taxon>Ecdysozoa</taxon>
        <taxon>Arthropoda</taxon>
        <taxon>Crustacea</taxon>
        <taxon>Multicrustacea</taxon>
        <taxon>Malacostraca</taxon>
        <taxon>Eumalacostraca</taxon>
        <taxon>Eucarida</taxon>
        <taxon>Decapoda</taxon>
        <taxon>Pleocyemata</taxon>
        <taxon>Astacidea</taxon>
        <taxon>Parastacoidea</taxon>
        <taxon>Parastacidae</taxon>
        <taxon>Cherax</taxon>
    </lineage>
</organism>
<accession>A0AAW0XTS0</accession>
<evidence type="ECO:0000256" key="1">
    <source>
        <dbReference type="SAM" id="MobiDB-lite"/>
    </source>
</evidence>
<gene>
    <name evidence="3" type="ORF">OTU49_001298</name>
</gene>
<feature type="region of interest" description="Disordered" evidence="1">
    <location>
        <begin position="154"/>
        <end position="173"/>
    </location>
</feature>
<dbReference type="Pfam" id="PF21107">
    <property type="entry name" value="STPRs"/>
    <property type="match status" value="1"/>
</dbReference>
<dbReference type="Proteomes" id="UP001445076">
    <property type="component" value="Unassembled WGS sequence"/>
</dbReference>